<organism evidence="2 3">
    <name type="scientific">Pyrus ussuriensis x Pyrus communis</name>
    <dbReference type="NCBI Taxonomy" id="2448454"/>
    <lineage>
        <taxon>Eukaryota</taxon>
        <taxon>Viridiplantae</taxon>
        <taxon>Streptophyta</taxon>
        <taxon>Embryophyta</taxon>
        <taxon>Tracheophyta</taxon>
        <taxon>Spermatophyta</taxon>
        <taxon>Magnoliopsida</taxon>
        <taxon>eudicotyledons</taxon>
        <taxon>Gunneridae</taxon>
        <taxon>Pentapetalae</taxon>
        <taxon>rosids</taxon>
        <taxon>fabids</taxon>
        <taxon>Rosales</taxon>
        <taxon>Rosaceae</taxon>
        <taxon>Amygdaloideae</taxon>
        <taxon>Maleae</taxon>
        <taxon>Pyrus</taxon>
    </lineage>
</organism>
<dbReference type="Proteomes" id="UP000327157">
    <property type="component" value="Chromosome 2"/>
</dbReference>
<gene>
    <name evidence="2" type="ORF">D8674_020146</name>
</gene>
<dbReference type="EMBL" id="SMOL01000157">
    <property type="protein sequence ID" value="KAB2626528.1"/>
    <property type="molecule type" value="Genomic_DNA"/>
</dbReference>
<keyword evidence="1" id="KW-0812">Transmembrane</keyword>
<evidence type="ECO:0000313" key="3">
    <source>
        <dbReference type="Proteomes" id="UP000327157"/>
    </source>
</evidence>
<dbReference type="AlphaFoldDB" id="A0A5N5HFZ3"/>
<feature type="transmembrane region" description="Helical" evidence="1">
    <location>
        <begin position="12"/>
        <end position="35"/>
    </location>
</feature>
<proteinExistence type="predicted"/>
<accession>A0A5N5HFZ3</accession>
<evidence type="ECO:0000256" key="1">
    <source>
        <dbReference type="SAM" id="Phobius"/>
    </source>
</evidence>
<keyword evidence="3" id="KW-1185">Reference proteome</keyword>
<keyword evidence="1" id="KW-1133">Transmembrane helix</keyword>
<comment type="caution">
    <text evidence="2">The sequence shown here is derived from an EMBL/GenBank/DDBJ whole genome shotgun (WGS) entry which is preliminary data.</text>
</comment>
<reference evidence="3" key="2">
    <citation type="submission" date="2019-10" db="EMBL/GenBank/DDBJ databases">
        <title>A de novo genome assembly of a pear dwarfing rootstock.</title>
        <authorList>
            <person name="Wang F."/>
            <person name="Wang J."/>
            <person name="Li S."/>
            <person name="Zhang Y."/>
            <person name="Fang M."/>
            <person name="Ma L."/>
            <person name="Zhao Y."/>
            <person name="Jiang S."/>
        </authorList>
    </citation>
    <scope>NUCLEOTIDE SEQUENCE [LARGE SCALE GENOMIC DNA]</scope>
</reference>
<reference evidence="2 3" key="1">
    <citation type="submission" date="2019-09" db="EMBL/GenBank/DDBJ databases">
        <authorList>
            <person name="Ou C."/>
        </authorList>
    </citation>
    <scope>NUCLEOTIDE SEQUENCE [LARGE SCALE GENOMIC DNA]</scope>
    <source>
        <strain evidence="2">S2</strain>
        <tissue evidence="2">Leaf</tissue>
    </source>
</reference>
<name>A0A5N5HFZ3_9ROSA</name>
<sequence length="100" mass="11221">MGNIDGKFDSEYIWLLSTWVLTNCKVSYVVILYHLSKDDAEQRKLDVAFIGAKYMLKLENACSVSVANDLVNTIAHFLGGCIVDGRTIPRLMQSGNYIMN</sequence>
<reference evidence="2 3" key="3">
    <citation type="submission" date="2019-11" db="EMBL/GenBank/DDBJ databases">
        <title>A de novo genome assembly of a pear dwarfing rootstock.</title>
        <authorList>
            <person name="Wang F."/>
            <person name="Wang J."/>
            <person name="Li S."/>
            <person name="Zhang Y."/>
            <person name="Fang M."/>
            <person name="Ma L."/>
            <person name="Zhao Y."/>
            <person name="Jiang S."/>
        </authorList>
    </citation>
    <scope>NUCLEOTIDE SEQUENCE [LARGE SCALE GENOMIC DNA]</scope>
    <source>
        <strain evidence="2">S2</strain>
        <tissue evidence="2">Leaf</tissue>
    </source>
</reference>
<protein>
    <submittedName>
        <fullName evidence="2">High mobility group B protein 10-like</fullName>
    </submittedName>
</protein>
<keyword evidence="1" id="KW-0472">Membrane</keyword>
<evidence type="ECO:0000313" key="2">
    <source>
        <dbReference type="EMBL" id="KAB2626528.1"/>
    </source>
</evidence>